<keyword evidence="5" id="KW-1185">Reference proteome</keyword>
<dbReference type="RefSeq" id="WP_184156134.1">
    <property type="nucleotide sequence ID" value="NZ_JACHKA010000001.1"/>
</dbReference>
<dbReference type="Pfam" id="PF13607">
    <property type="entry name" value="Succ_CoA_lig"/>
    <property type="match status" value="1"/>
</dbReference>
<dbReference type="Gene3D" id="3.40.50.720">
    <property type="entry name" value="NAD(P)-binding Rossmann-like Domain"/>
    <property type="match status" value="1"/>
</dbReference>
<keyword evidence="2" id="KW-0067">ATP-binding</keyword>
<evidence type="ECO:0000256" key="2">
    <source>
        <dbReference type="PROSITE-ProRule" id="PRU00409"/>
    </source>
</evidence>
<dbReference type="SUPFAM" id="SSF56059">
    <property type="entry name" value="Glutathione synthetase ATP-binding domain-like"/>
    <property type="match status" value="1"/>
</dbReference>
<dbReference type="InterPro" id="IPR013815">
    <property type="entry name" value="ATP_grasp_subdomain_1"/>
</dbReference>
<keyword evidence="2" id="KW-0547">Nucleotide-binding</keyword>
<dbReference type="Pfam" id="PF13380">
    <property type="entry name" value="CoA_binding_2"/>
    <property type="match status" value="1"/>
</dbReference>
<dbReference type="InterPro" id="IPR016102">
    <property type="entry name" value="Succinyl-CoA_synth-like"/>
</dbReference>
<sequence length="713" mass="75239">MMEAPRRKAATGKAAVELLMRPRAVAVIGVSSKPRSAGRTVLGALQANGFAGDIHLIGRSGGEIDGIPVLASVDELPEGIDLAIFALPAAGVKDALEACARRGVRAVTIFSSGFAEIGNRAEQDELARIAREGGVALLGPNCLGYTNFVDGFAVTFSIARQVPKLQPDRTDPAIAMVSQSGGLMAFARASLEAANLPVAYLASTGNEAGVGLADFIEFFADDPATHLISLYLEEVRDPQAFLAAARYARSKGKPVVMIHPGRSAEAKAAVQSHTGALAGDYDMMRVHLARAGVALVDTLEQWVDVTELLARYPEPPVDGPGIVTFSGGFVAIAHDYCADIGLDLPPLSPDIVADLTPQLPDFMPPRNPLDLGTEVLWKPELTGIGTRGLLDDPAIGSLCICIAQANPRAQLSYGFHFIDALKEHRKPAIFSLPNSELAPEFEAALRENRIIFSRSAERAIQAIGLATFHGRALQRAKRAVMPAPFEGLPVLGKGALPEWQGKTLLRAIGIPVPEGGLATSLDEAKAIAARIGYPVALKAQAGALAHKTEAGGVILNLTNAEALRAGWARLHDNISRAQPGLRLDGVLIETMAPKGLELVVGARRDPQWGPVLLVGLGGIWIEAIGDVRLMPCDLAEADIVEEIGKLRSAKLLGAFRGAPPVDVAAVARTAALIGRLMLTRPEIFEIDINPLFAHARGDGVTAVDALVVTRTDD</sequence>
<dbReference type="SUPFAM" id="SSF51735">
    <property type="entry name" value="NAD(P)-binding Rossmann-fold domains"/>
    <property type="match status" value="1"/>
</dbReference>
<dbReference type="PROSITE" id="PS50975">
    <property type="entry name" value="ATP_GRASP"/>
    <property type="match status" value="1"/>
</dbReference>
<gene>
    <name evidence="4" type="ORF">HNP60_003514</name>
</gene>
<evidence type="ECO:0000259" key="3">
    <source>
        <dbReference type="PROSITE" id="PS50975"/>
    </source>
</evidence>
<dbReference type="InterPro" id="IPR003781">
    <property type="entry name" value="CoA-bd"/>
</dbReference>
<organism evidence="4 5">
    <name type="scientific">Sphingobium lignivorans</name>
    <dbReference type="NCBI Taxonomy" id="2735886"/>
    <lineage>
        <taxon>Bacteria</taxon>
        <taxon>Pseudomonadati</taxon>
        <taxon>Pseudomonadota</taxon>
        <taxon>Alphaproteobacteria</taxon>
        <taxon>Sphingomonadales</taxon>
        <taxon>Sphingomonadaceae</taxon>
        <taxon>Sphingobium</taxon>
    </lineage>
</organism>
<feature type="domain" description="ATP-grasp" evidence="3">
    <location>
        <begin position="502"/>
        <end position="553"/>
    </location>
</feature>
<keyword evidence="1" id="KW-0816">Tricarboxylic acid cycle</keyword>
<dbReference type="SUPFAM" id="SSF52210">
    <property type="entry name" value="Succinyl-CoA synthetase domains"/>
    <property type="match status" value="2"/>
</dbReference>
<dbReference type="InterPro" id="IPR011761">
    <property type="entry name" value="ATP-grasp"/>
</dbReference>
<name>A0ABR6NJT2_9SPHN</name>
<dbReference type="PANTHER" id="PTHR42793">
    <property type="entry name" value="COA BINDING DOMAIN CONTAINING PROTEIN"/>
    <property type="match status" value="1"/>
</dbReference>
<evidence type="ECO:0000313" key="5">
    <source>
        <dbReference type="Proteomes" id="UP001138540"/>
    </source>
</evidence>
<reference evidence="4 5" key="1">
    <citation type="submission" date="2020-08" db="EMBL/GenBank/DDBJ databases">
        <title>Exploring microbial biodiversity for novel pathways involved in the catabolism of aromatic compounds derived from lignin.</title>
        <authorList>
            <person name="Elkins J."/>
        </authorList>
    </citation>
    <scope>NUCLEOTIDE SEQUENCE [LARGE SCALE GENOMIC DNA]</scope>
    <source>
        <strain evidence="4 5">B1D3A</strain>
    </source>
</reference>
<evidence type="ECO:0000256" key="1">
    <source>
        <dbReference type="ARBA" id="ARBA00022532"/>
    </source>
</evidence>
<protein>
    <submittedName>
        <fullName evidence="4">Acyl-CoA synthetase (NDP forming)</fullName>
    </submittedName>
</protein>
<dbReference type="SMART" id="SM00881">
    <property type="entry name" value="CoA_binding"/>
    <property type="match status" value="1"/>
</dbReference>
<dbReference type="PANTHER" id="PTHR42793:SF1">
    <property type="entry name" value="PEPTIDYL-LYSINE N-ACETYLTRANSFERASE PATZ"/>
    <property type="match status" value="1"/>
</dbReference>
<proteinExistence type="predicted"/>
<dbReference type="Pfam" id="PF13549">
    <property type="entry name" value="ATP-grasp_5"/>
    <property type="match status" value="1"/>
</dbReference>
<dbReference type="EMBL" id="JACHKA010000001">
    <property type="protein sequence ID" value="MBB5987540.1"/>
    <property type="molecule type" value="Genomic_DNA"/>
</dbReference>
<dbReference type="Gene3D" id="3.30.470.20">
    <property type="entry name" value="ATP-grasp fold, B domain"/>
    <property type="match status" value="1"/>
</dbReference>
<dbReference type="InterPro" id="IPR032875">
    <property type="entry name" value="Succ_CoA_lig_flav_dom"/>
</dbReference>
<evidence type="ECO:0000313" key="4">
    <source>
        <dbReference type="EMBL" id="MBB5987540.1"/>
    </source>
</evidence>
<dbReference type="Proteomes" id="UP001138540">
    <property type="component" value="Unassembled WGS sequence"/>
</dbReference>
<dbReference type="Gene3D" id="3.40.50.261">
    <property type="entry name" value="Succinyl-CoA synthetase domains"/>
    <property type="match status" value="2"/>
</dbReference>
<comment type="caution">
    <text evidence="4">The sequence shown here is derived from an EMBL/GenBank/DDBJ whole genome shotgun (WGS) entry which is preliminary data.</text>
</comment>
<accession>A0ABR6NJT2</accession>
<dbReference type="InterPro" id="IPR036291">
    <property type="entry name" value="NAD(P)-bd_dom_sf"/>
</dbReference>
<dbReference type="Gene3D" id="3.30.1490.20">
    <property type="entry name" value="ATP-grasp fold, A domain"/>
    <property type="match status" value="1"/>
</dbReference>